<dbReference type="GO" id="GO:0039666">
    <property type="term" value="P:virion attachment to host cell pilus"/>
    <property type="evidence" value="ECO:0007669"/>
    <property type="project" value="UniProtKB-KW"/>
</dbReference>
<accession>A0A514D6J3</accession>
<dbReference type="GO" id="GO:0044423">
    <property type="term" value="C:virion component"/>
    <property type="evidence" value="ECO:0007669"/>
    <property type="project" value="UniProtKB-KW"/>
</dbReference>
<evidence type="ECO:0008006" key="9">
    <source>
        <dbReference type="Google" id="ProtNLM"/>
    </source>
</evidence>
<keyword evidence="5" id="KW-1175">Viral attachment to host cell pilus</keyword>
<keyword evidence="2" id="KW-0945">Host-virus interaction</keyword>
<name>A0A514D6J3_9VIRU</name>
<evidence type="ECO:0000256" key="5">
    <source>
        <dbReference type="ARBA" id="ARBA00023104"/>
    </source>
</evidence>
<organism evidence="8">
    <name type="scientific">Leviviridae sp</name>
    <dbReference type="NCBI Taxonomy" id="2027243"/>
    <lineage>
        <taxon>Viruses</taxon>
        <taxon>Riboviria</taxon>
        <taxon>Orthornavirae</taxon>
        <taxon>Lenarviricota</taxon>
        <taxon>Leviviricetes</taxon>
        <taxon>Norzivirales</taxon>
        <taxon>Fiersviridae</taxon>
    </lineage>
</organism>
<evidence type="ECO:0000256" key="2">
    <source>
        <dbReference type="ARBA" id="ARBA00022581"/>
    </source>
</evidence>
<reference evidence="8" key="1">
    <citation type="submission" date="2019-05" db="EMBL/GenBank/DDBJ databases">
        <title>Metatranscriptomic reconstruction reveals RNA viruses with the potential to shape carbon cycling in soil.</title>
        <authorList>
            <person name="Starr E.P."/>
            <person name="Nuccio E."/>
            <person name="Pett-Ridge J."/>
            <person name="Banfield J.F."/>
            <person name="Firestone M.K."/>
        </authorList>
    </citation>
    <scope>NUCLEOTIDE SEQUENCE</scope>
    <source>
        <strain evidence="8">H3_Bulk_42_scaffold_307</strain>
    </source>
</reference>
<evidence type="ECO:0000256" key="7">
    <source>
        <dbReference type="ARBA" id="ARBA00035110"/>
    </source>
</evidence>
<evidence type="ECO:0000256" key="1">
    <source>
        <dbReference type="ARBA" id="ARBA00004328"/>
    </source>
</evidence>
<comment type="similarity">
    <text evidence="7">Belongs to the Leviviricetes maturation protein family.</text>
</comment>
<dbReference type="Pfam" id="PF03863">
    <property type="entry name" value="Phage_mat-A"/>
    <property type="match status" value="1"/>
</dbReference>
<evidence type="ECO:0000256" key="4">
    <source>
        <dbReference type="ARBA" id="ARBA00022844"/>
    </source>
</evidence>
<keyword evidence="4" id="KW-0946">Virion</keyword>
<keyword evidence="6" id="KW-1160">Virus entry into host cell</keyword>
<gene>
    <name evidence="8" type="ORF">H3Bulk42307_000003</name>
</gene>
<dbReference type="EMBL" id="MN034717">
    <property type="protein sequence ID" value="QDH89248.1"/>
    <property type="molecule type" value="Genomic_RNA"/>
</dbReference>
<protein>
    <recommendedName>
        <fullName evidence="9">Maturation protein</fullName>
    </recommendedName>
</protein>
<evidence type="ECO:0000256" key="3">
    <source>
        <dbReference type="ARBA" id="ARBA00022804"/>
    </source>
</evidence>
<comment type="subcellular location">
    <subcellularLocation>
        <location evidence="1">Virion</location>
    </subcellularLocation>
</comment>
<keyword evidence="3" id="KW-1161">Viral attachment to host cell</keyword>
<evidence type="ECO:0000256" key="6">
    <source>
        <dbReference type="ARBA" id="ARBA00023296"/>
    </source>
</evidence>
<sequence length="410" mass="46393">MTTGTVGAPLIGGFTNQPNFSPAFYKTWNGEDGKLEPFMGEQRIAWNDFTCLVRSRSAQSRSFKLLTGAPGSKIPDGGVYEYYPSWVTYSDTTPLSAGQQNAILNKLLSRIKSHDFNPCVALAELNQTVGMLSSNLSKLGRAILALKRGDFSTAARCLGARPRVSRLRPTDISGRWLELQYGWLPLASDCYEGMKAYEAISNGPRKKTFSAKILGSRKLHDFSGSPTNFSCLTRGEMRRYIKYEMYEEMSFQRQLGVMDPYSVAWEVTPYSFVVDWFVPFGTYLENLNQIPHLVGRWLVTDVWKCEASSEIAWKAILPTYIDGQWCVQLQSNIAIREKYTRVVRTSSDTPPIVPFPGLSGKGVKPIRRFWNAVSLAYNRFVGENLDPGSHGRSFEDQIVDHRRERRRGRR</sequence>
<proteinExistence type="inferred from homology"/>
<dbReference type="InterPro" id="IPR005563">
    <property type="entry name" value="A_protein"/>
</dbReference>
<evidence type="ECO:0000313" key="8">
    <source>
        <dbReference type="EMBL" id="QDH89248.1"/>
    </source>
</evidence>